<organism evidence="1 2">
    <name type="scientific">Larinioides sclopetarius</name>
    <dbReference type="NCBI Taxonomy" id="280406"/>
    <lineage>
        <taxon>Eukaryota</taxon>
        <taxon>Metazoa</taxon>
        <taxon>Ecdysozoa</taxon>
        <taxon>Arthropoda</taxon>
        <taxon>Chelicerata</taxon>
        <taxon>Arachnida</taxon>
        <taxon>Araneae</taxon>
        <taxon>Araneomorphae</taxon>
        <taxon>Entelegynae</taxon>
        <taxon>Araneoidea</taxon>
        <taxon>Araneidae</taxon>
        <taxon>Larinioides</taxon>
    </lineage>
</organism>
<evidence type="ECO:0000313" key="2">
    <source>
        <dbReference type="Proteomes" id="UP001497382"/>
    </source>
</evidence>
<dbReference type="AlphaFoldDB" id="A0AAV1Z480"/>
<reference evidence="1 2" key="1">
    <citation type="submission" date="2024-04" db="EMBL/GenBank/DDBJ databases">
        <authorList>
            <person name="Rising A."/>
            <person name="Reimegard J."/>
            <person name="Sonavane S."/>
            <person name="Akerstrom W."/>
            <person name="Nylinder S."/>
            <person name="Hedman E."/>
            <person name="Kallberg Y."/>
        </authorList>
    </citation>
    <scope>NUCLEOTIDE SEQUENCE [LARGE SCALE GENOMIC DNA]</scope>
</reference>
<evidence type="ECO:0000313" key="1">
    <source>
        <dbReference type="EMBL" id="CAL1266284.1"/>
    </source>
</evidence>
<comment type="caution">
    <text evidence="1">The sequence shown here is derived from an EMBL/GenBank/DDBJ whole genome shotgun (WGS) entry which is preliminary data.</text>
</comment>
<gene>
    <name evidence="1" type="ORF">LARSCL_LOCUS3007</name>
</gene>
<sequence length="133" mass="14994">MRNLMTTVIVPNCCVCGLLPGESVGGFLLSATDLSSTTIRGYMWETDQPTMWECRTNNVGIRSVSISLGEYRLPTIQSELDPSVFGLLKFLVEQWLTCKDEAKTADTRVDWKTKHRQRIHSQPDKFTIGPSQI</sequence>
<keyword evidence="2" id="KW-1185">Reference proteome</keyword>
<protein>
    <submittedName>
        <fullName evidence="1">Uncharacterized protein</fullName>
    </submittedName>
</protein>
<proteinExistence type="predicted"/>
<dbReference type="Proteomes" id="UP001497382">
    <property type="component" value="Unassembled WGS sequence"/>
</dbReference>
<dbReference type="EMBL" id="CAXIEN010000022">
    <property type="protein sequence ID" value="CAL1266284.1"/>
    <property type="molecule type" value="Genomic_DNA"/>
</dbReference>
<name>A0AAV1Z480_9ARAC</name>
<accession>A0AAV1Z480</accession>